<evidence type="ECO:0000256" key="3">
    <source>
        <dbReference type="SAM" id="Phobius"/>
    </source>
</evidence>
<evidence type="ECO:0000256" key="2">
    <source>
        <dbReference type="ARBA" id="ARBA00014286"/>
    </source>
</evidence>
<name>A0ABR4P8K2_9HELO</name>
<dbReference type="Proteomes" id="UP001629113">
    <property type="component" value="Unassembled WGS sequence"/>
</dbReference>
<proteinExistence type="inferred from homology"/>
<keyword evidence="3" id="KW-0812">Transmembrane</keyword>
<evidence type="ECO:0000313" key="5">
    <source>
        <dbReference type="Proteomes" id="UP001629113"/>
    </source>
</evidence>
<dbReference type="PANTHER" id="PTHR31571">
    <property type="entry name" value="ALTERED INHERITANCE OF MITOCHONDRIA PROTEIN 6"/>
    <property type="match status" value="1"/>
</dbReference>
<keyword evidence="3" id="KW-0472">Membrane</keyword>
<accession>A0ABR4P8K2</accession>
<dbReference type="EMBL" id="JBFCZG010000007">
    <property type="protein sequence ID" value="KAL3419633.1"/>
    <property type="molecule type" value="Genomic_DNA"/>
</dbReference>
<gene>
    <name evidence="4" type="ORF">PVAG01_08131</name>
</gene>
<dbReference type="InterPro" id="IPR051236">
    <property type="entry name" value="HAT_RTT109-like"/>
</dbReference>
<organism evidence="4 5">
    <name type="scientific">Phlyctema vagabunda</name>
    <dbReference type="NCBI Taxonomy" id="108571"/>
    <lineage>
        <taxon>Eukaryota</taxon>
        <taxon>Fungi</taxon>
        <taxon>Dikarya</taxon>
        <taxon>Ascomycota</taxon>
        <taxon>Pezizomycotina</taxon>
        <taxon>Leotiomycetes</taxon>
        <taxon>Helotiales</taxon>
        <taxon>Dermateaceae</taxon>
        <taxon>Phlyctema</taxon>
    </lineage>
</organism>
<dbReference type="InterPro" id="IPR017946">
    <property type="entry name" value="PLC-like_Pdiesterase_TIM-brl"/>
</dbReference>
<comment type="similarity">
    <text evidence="1">Belongs to the AIM6 family.</text>
</comment>
<evidence type="ECO:0000313" key="4">
    <source>
        <dbReference type="EMBL" id="KAL3419633.1"/>
    </source>
</evidence>
<dbReference type="SUPFAM" id="SSF51695">
    <property type="entry name" value="PLC-like phosphodiesterases"/>
    <property type="match status" value="1"/>
</dbReference>
<keyword evidence="3" id="KW-1133">Transmembrane helix</keyword>
<keyword evidence="5" id="KW-1185">Reference proteome</keyword>
<dbReference type="PANTHER" id="PTHR31571:SF1">
    <property type="entry name" value="ALTERED INHERITANCE OF MITOCHONDRIA PROTEIN 6"/>
    <property type="match status" value="1"/>
</dbReference>
<evidence type="ECO:0000256" key="1">
    <source>
        <dbReference type="ARBA" id="ARBA00008858"/>
    </source>
</evidence>
<comment type="caution">
    <text evidence="4">The sequence shown here is derived from an EMBL/GenBank/DDBJ whole genome shotgun (WGS) entry which is preliminary data.</text>
</comment>
<protein>
    <recommendedName>
        <fullName evidence="2">Altered inheritance of mitochondria protein 6</fullName>
    </recommendedName>
</protein>
<feature type="transmembrane region" description="Helical" evidence="3">
    <location>
        <begin position="21"/>
        <end position="44"/>
    </location>
</feature>
<reference evidence="4 5" key="1">
    <citation type="submission" date="2024-06" db="EMBL/GenBank/DDBJ databases">
        <title>Complete genome of Phlyctema vagabunda strain 19-DSS-EL-015.</title>
        <authorList>
            <person name="Fiorenzani C."/>
        </authorList>
    </citation>
    <scope>NUCLEOTIDE SEQUENCE [LARGE SCALE GENOMIC DNA]</scope>
    <source>
        <strain evidence="4 5">19-DSS-EL-015</strain>
    </source>
</reference>
<sequence>MDIEAFKAPVPRWRRKSLYSYILIFLAFLISTMIVLGLQIHLLLHILPRVSPDSITSGAHNLSIHIQTSDKSYPRPLIEEHLSSNLKDFTSNLPPIPCHSHNDYERSSPLFAAIAAGCTSVEADIWRDPKNSSNLLVGHKKRRLSSEKNLYDMYINPLRNILDYQNSNILTQTSDEEQNITGIFTESPDTPLILLIDFKSPSDDIWDTLQAHLDHLRNGSSSSRSYLRSWDRNTNVMHAGPLIIVATGRADFDDIMSIDGSIRRDIFYDAPLLDVGLSLTNSPYNKTNSYYASSSLNKALGGYSSLWGSSDRPFTTSQMATLQRQAASASNKGLVSRYWDTPRWPAARRVGIWRSLVEDINVGVLNVDEVAEAARWNWSWCQFWLVNVC</sequence>